<dbReference type="CDD" id="cd06193">
    <property type="entry name" value="siderophore_interacting"/>
    <property type="match status" value="1"/>
</dbReference>
<dbReference type="InterPro" id="IPR013113">
    <property type="entry name" value="SIP_FAD-bd"/>
</dbReference>
<dbReference type="PROSITE" id="PS51384">
    <property type="entry name" value="FAD_FR"/>
    <property type="match status" value="1"/>
</dbReference>
<keyword evidence="3" id="KW-1185">Reference proteome</keyword>
<dbReference type="PANTHER" id="PTHR30157">
    <property type="entry name" value="FERRIC REDUCTASE, NADPH-DEPENDENT"/>
    <property type="match status" value="1"/>
</dbReference>
<evidence type="ECO:0000313" key="3">
    <source>
        <dbReference type="Proteomes" id="UP000199417"/>
    </source>
</evidence>
<sequence>MAKRSKFVKPENRHVTTARVLGSKQVSPHFIRVTVGGEDLRGFTPMGFDQWFRLFLPQPGHSELRLPSKASNLWYAQYLAMSKSTRPVVRNYTVRAYRDAEHATFGEAVPEIDIDMVLHAALDGAEIPEHAGDAEDSAGDGSGPASEWARTAVAGDRLALLDEGLIYNPTPDAAWQLLVGDESALPAIAGILASSPADLRAEVYLEIPDAADAQELAAPAGVNLHWLVRSDPHDRPGVLALETVRAAQLPAGPSYTFVAGESELPTGLRRHLVNDRKVPKSDISFTGYWRHGRAAY</sequence>
<accession>A0A1G6ZVU3</accession>
<gene>
    <name evidence="2" type="ORF">SAMN05444580_109155</name>
</gene>
<dbReference type="GO" id="GO:0016491">
    <property type="term" value="F:oxidoreductase activity"/>
    <property type="evidence" value="ECO:0007669"/>
    <property type="project" value="InterPro"/>
</dbReference>
<dbReference type="Gene3D" id="3.40.50.80">
    <property type="entry name" value="Nucleotide-binding domain of ferredoxin-NADP reductase (FNR) module"/>
    <property type="match status" value="1"/>
</dbReference>
<dbReference type="Gene3D" id="2.40.30.10">
    <property type="entry name" value="Translation factors"/>
    <property type="match status" value="1"/>
</dbReference>
<protein>
    <submittedName>
        <fullName evidence="2">NADPH-dependent ferric siderophore reductase, contains FAD-binding and SIP domains</fullName>
    </submittedName>
</protein>
<dbReference type="InterPro" id="IPR039261">
    <property type="entry name" value="FNR_nucleotide-bd"/>
</dbReference>
<evidence type="ECO:0000259" key="1">
    <source>
        <dbReference type="PROSITE" id="PS51384"/>
    </source>
</evidence>
<proteinExistence type="predicted"/>
<evidence type="ECO:0000313" key="2">
    <source>
        <dbReference type="EMBL" id="SDE06473.1"/>
    </source>
</evidence>
<reference evidence="2 3" key="1">
    <citation type="submission" date="2016-10" db="EMBL/GenBank/DDBJ databases">
        <authorList>
            <person name="de Groot N.N."/>
        </authorList>
    </citation>
    <scope>NUCLEOTIDE SEQUENCE [LARGE SCALE GENOMIC DNA]</scope>
    <source>
        <strain evidence="2 3">JCM 11308</strain>
    </source>
</reference>
<dbReference type="InterPro" id="IPR039374">
    <property type="entry name" value="SIP_fam"/>
</dbReference>
<dbReference type="AlphaFoldDB" id="A0A1G6ZVU3"/>
<dbReference type="InterPro" id="IPR007037">
    <property type="entry name" value="SIP_rossman_dom"/>
</dbReference>
<dbReference type="PANTHER" id="PTHR30157:SF0">
    <property type="entry name" value="NADPH-DEPENDENT FERRIC-CHELATE REDUCTASE"/>
    <property type="match status" value="1"/>
</dbReference>
<dbReference type="EMBL" id="FNAB01000009">
    <property type="protein sequence ID" value="SDE06473.1"/>
    <property type="molecule type" value="Genomic_DNA"/>
</dbReference>
<dbReference type="Proteomes" id="UP000199417">
    <property type="component" value="Unassembled WGS sequence"/>
</dbReference>
<dbReference type="STRING" id="168276.SAMN05444580_109155"/>
<name>A0A1G6ZVU3_9NOCA</name>
<feature type="domain" description="FAD-binding FR-type" evidence="1">
    <location>
        <begin position="13"/>
        <end position="172"/>
    </location>
</feature>
<dbReference type="Pfam" id="PF04954">
    <property type="entry name" value="SIP"/>
    <property type="match status" value="1"/>
</dbReference>
<dbReference type="InterPro" id="IPR017927">
    <property type="entry name" value="FAD-bd_FR_type"/>
</dbReference>
<organism evidence="2 3">
    <name type="scientific">Rhodococcus tukisamuensis</name>
    <dbReference type="NCBI Taxonomy" id="168276"/>
    <lineage>
        <taxon>Bacteria</taxon>
        <taxon>Bacillati</taxon>
        <taxon>Actinomycetota</taxon>
        <taxon>Actinomycetes</taxon>
        <taxon>Mycobacteriales</taxon>
        <taxon>Nocardiaceae</taxon>
        <taxon>Rhodococcus</taxon>
    </lineage>
</organism>
<dbReference type="RefSeq" id="WP_072842833.1">
    <property type="nucleotide sequence ID" value="NZ_FNAB01000009.1"/>
</dbReference>
<dbReference type="Pfam" id="PF08021">
    <property type="entry name" value="FAD_binding_9"/>
    <property type="match status" value="1"/>
</dbReference>